<feature type="region of interest" description="Disordered" evidence="1">
    <location>
        <begin position="288"/>
        <end position="319"/>
    </location>
</feature>
<feature type="region of interest" description="Disordered" evidence="1">
    <location>
        <begin position="468"/>
        <end position="511"/>
    </location>
</feature>
<dbReference type="Proteomes" id="UP000095281">
    <property type="component" value="Unplaced"/>
</dbReference>
<proteinExistence type="predicted"/>
<organism evidence="2 3">
    <name type="scientific">Meloidogyne hapla</name>
    <name type="common">Root-knot nematode worm</name>
    <dbReference type="NCBI Taxonomy" id="6305"/>
    <lineage>
        <taxon>Eukaryota</taxon>
        <taxon>Metazoa</taxon>
        <taxon>Ecdysozoa</taxon>
        <taxon>Nematoda</taxon>
        <taxon>Chromadorea</taxon>
        <taxon>Rhabditida</taxon>
        <taxon>Tylenchina</taxon>
        <taxon>Tylenchomorpha</taxon>
        <taxon>Tylenchoidea</taxon>
        <taxon>Meloidogynidae</taxon>
        <taxon>Meloidogyninae</taxon>
        <taxon>Meloidogyne</taxon>
    </lineage>
</organism>
<evidence type="ECO:0000313" key="3">
    <source>
        <dbReference type="WBParaSite" id="MhA1_Contig849.frz3.gene7"/>
    </source>
</evidence>
<feature type="compositionally biased region" description="Polar residues" evidence="1">
    <location>
        <begin position="120"/>
        <end position="133"/>
    </location>
</feature>
<dbReference type="WBParaSite" id="MhA1_Contig849.frz3.gene7">
    <property type="protein sequence ID" value="MhA1_Contig849.frz3.gene7"/>
    <property type="gene ID" value="MhA1_Contig849.frz3.gene7"/>
</dbReference>
<feature type="region of interest" description="Disordered" evidence="1">
    <location>
        <begin position="382"/>
        <end position="418"/>
    </location>
</feature>
<sequence length="675" mass="76174">MNQTPKDSPQANVYKKGDIVWVLYRGKEFYPARVNAFYPKERKISHVWFPLNRKSIGAIFKADMGKVRPFTLEDSLPDNASQELEYSYDQAVRILQGTSIEEILEENDRMMEEMGVPVQKQKSSTKKSLNTSDISRKHVTSPKSTPKQHKTPRGAATVYQQPPELEPPEALFTPGDPIIVDTSIGMWPGIFHSYAEGVAPESDDIRYTLFPRDPSSDILAGKKSSIVHFPLAHIEQSINEGIGSEMLMEALRDALQYVKVRNAQQEAASASKHLGISSQNEQFLKTLPTPSDIKNTPMVSEQATSAPTKTPKSIPKKKSIVPAQKMAPRAKELKKELVFKHEEESSNSLNIDDTTTAMTPPVAVTPKNKSFFSDKRFRLSSTSSVEVASPYQPPSEKKAKSSNNDEHESSLTEEEKQQQLELFPQKVCEILENDFWIWGKHETPTRESAGGGTSSSSTITTYKQITKKPTNNGHHITRRSPVKTTNDLPPTFQNDSEPMDFEPQKSKSTSPQKQLIATNFGGKPSLFELASSEDAHKHMQQIWGECDEAWFKEMLNAEFLQLDFRSGGLLTFKETEKLILEIEKWIKMEDITPMSHFREHFYIAKYVLPELCTYALSKMKDISMMDARRIYEERREKTKHQTGLNSSSPNSLDTLVMAANMKMAEEQNGGINEGK</sequence>
<feature type="region of interest" description="Disordered" evidence="1">
    <location>
        <begin position="115"/>
        <end position="155"/>
    </location>
</feature>
<evidence type="ECO:0000256" key="1">
    <source>
        <dbReference type="SAM" id="MobiDB-lite"/>
    </source>
</evidence>
<protein>
    <submittedName>
        <fullName evidence="3">PWWP domain-containing protein</fullName>
    </submittedName>
</protein>
<reference evidence="3" key="1">
    <citation type="submission" date="2016-11" db="UniProtKB">
        <authorList>
            <consortium name="WormBaseParasite"/>
        </authorList>
    </citation>
    <scope>IDENTIFICATION</scope>
</reference>
<feature type="compositionally biased region" description="Polar residues" evidence="1">
    <location>
        <begin position="288"/>
        <end position="303"/>
    </location>
</feature>
<feature type="compositionally biased region" description="Basic and acidic residues" evidence="1">
    <location>
        <begin position="395"/>
        <end position="418"/>
    </location>
</feature>
<feature type="compositionally biased region" description="Polar residues" evidence="1">
    <location>
        <begin position="482"/>
        <end position="496"/>
    </location>
</feature>
<feature type="compositionally biased region" description="Low complexity" evidence="1">
    <location>
        <begin position="354"/>
        <end position="366"/>
    </location>
</feature>
<keyword evidence="2" id="KW-1185">Reference proteome</keyword>
<evidence type="ECO:0000313" key="2">
    <source>
        <dbReference type="Proteomes" id="UP000095281"/>
    </source>
</evidence>
<accession>A0A1I8BZX2</accession>
<dbReference type="AlphaFoldDB" id="A0A1I8BZX2"/>
<feature type="compositionally biased region" description="Low complexity" evidence="1">
    <location>
        <begin position="304"/>
        <end position="313"/>
    </location>
</feature>
<name>A0A1I8BZX2_MELHA</name>
<feature type="region of interest" description="Disordered" evidence="1">
    <location>
        <begin position="341"/>
        <end position="368"/>
    </location>
</feature>